<evidence type="ECO:0000256" key="2">
    <source>
        <dbReference type="ARBA" id="ARBA00008335"/>
    </source>
</evidence>
<gene>
    <name evidence="10" type="ORF">ACFYXQ_23565</name>
</gene>
<feature type="transmembrane region" description="Helical" evidence="8">
    <location>
        <begin position="50"/>
        <end position="67"/>
    </location>
</feature>
<evidence type="ECO:0000256" key="1">
    <source>
        <dbReference type="ARBA" id="ARBA00004651"/>
    </source>
</evidence>
<dbReference type="PANTHER" id="PTHR43271">
    <property type="entry name" value="BLL2771 PROTEIN"/>
    <property type="match status" value="1"/>
</dbReference>
<protein>
    <submittedName>
        <fullName evidence="10">MFS transporter</fullName>
    </submittedName>
</protein>
<comment type="similarity">
    <text evidence="2">Belongs to the major facilitator superfamily.</text>
</comment>
<keyword evidence="5 8" id="KW-0812">Transmembrane</keyword>
<dbReference type="Pfam" id="PF07690">
    <property type="entry name" value="MFS_1"/>
    <property type="match status" value="1"/>
</dbReference>
<keyword evidence="6 8" id="KW-1133">Transmembrane helix</keyword>
<organism evidence="10 11">
    <name type="scientific">Nocardia jiangxiensis</name>
    <dbReference type="NCBI Taxonomy" id="282685"/>
    <lineage>
        <taxon>Bacteria</taxon>
        <taxon>Bacillati</taxon>
        <taxon>Actinomycetota</taxon>
        <taxon>Actinomycetes</taxon>
        <taxon>Mycobacteriales</taxon>
        <taxon>Nocardiaceae</taxon>
        <taxon>Nocardia</taxon>
    </lineage>
</organism>
<feature type="transmembrane region" description="Helical" evidence="8">
    <location>
        <begin position="20"/>
        <end position="38"/>
    </location>
</feature>
<proteinExistence type="inferred from homology"/>
<name>A0ABW6S391_9NOCA</name>
<evidence type="ECO:0000256" key="4">
    <source>
        <dbReference type="ARBA" id="ARBA00022475"/>
    </source>
</evidence>
<evidence type="ECO:0000259" key="9">
    <source>
        <dbReference type="PROSITE" id="PS50850"/>
    </source>
</evidence>
<evidence type="ECO:0000256" key="5">
    <source>
        <dbReference type="ARBA" id="ARBA00022692"/>
    </source>
</evidence>
<keyword evidence="11" id="KW-1185">Reference proteome</keyword>
<feature type="domain" description="Major facilitator superfamily (MFS) profile" evidence="9">
    <location>
        <begin position="1"/>
        <end position="117"/>
    </location>
</feature>
<keyword evidence="7 8" id="KW-0472">Membrane</keyword>
<dbReference type="PROSITE" id="PS50850">
    <property type="entry name" value="MFS"/>
    <property type="match status" value="1"/>
</dbReference>
<evidence type="ECO:0000256" key="7">
    <source>
        <dbReference type="ARBA" id="ARBA00023136"/>
    </source>
</evidence>
<dbReference type="RefSeq" id="WP_051192859.1">
    <property type="nucleotide sequence ID" value="NZ_JBIAQY010000008.1"/>
</dbReference>
<dbReference type="SUPFAM" id="SSF103473">
    <property type="entry name" value="MFS general substrate transporter"/>
    <property type="match status" value="1"/>
</dbReference>
<dbReference type="InterPro" id="IPR011701">
    <property type="entry name" value="MFS"/>
</dbReference>
<comment type="caution">
    <text evidence="10">The sequence shown here is derived from an EMBL/GenBank/DDBJ whole genome shotgun (WGS) entry which is preliminary data.</text>
</comment>
<evidence type="ECO:0000313" key="11">
    <source>
        <dbReference type="Proteomes" id="UP001601992"/>
    </source>
</evidence>
<reference evidence="10 11" key="1">
    <citation type="submission" date="2024-10" db="EMBL/GenBank/DDBJ databases">
        <title>The Natural Products Discovery Center: Release of the First 8490 Sequenced Strains for Exploring Actinobacteria Biosynthetic Diversity.</title>
        <authorList>
            <person name="Kalkreuter E."/>
            <person name="Kautsar S.A."/>
            <person name="Yang D."/>
            <person name="Bader C.D."/>
            <person name="Teijaro C.N."/>
            <person name="Fluegel L."/>
            <person name="Davis C.M."/>
            <person name="Simpson J.R."/>
            <person name="Lauterbach L."/>
            <person name="Steele A.D."/>
            <person name="Gui C."/>
            <person name="Meng S."/>
            <person name="Li G."/>
            <person name="Viehrig K."/>
            <person name="Ye F."/>
            <person name="Su P."/>
            <person name="Kiefer A.F."/>
            <person name="Nichols A."/>
            <person name="Cepeda A.J."/>
            <person name="Yan W."/>
            <person name="Fan B."/>
            <person name="Jiang Y."/>
            <person name="Adhikari A."/>
            <person name="Zheng C.-J."/>
            <person name="Schuster L."/>
            <person name="Cowan T.M."/>
            <person name="Smanski M.J."/>
            <person name="Chevrette M.G."/>
            <person name="De Carvalho L.P.S."/>
            <person name="Shen B."/>
        </authorList>
    </citation>
    <scope>NUCLEOTIDE SEQUENCE [LARGE SCALE GENOMIC DNA]</scope>
    <source>
        <strain evidence="10 11">NPDC002593</strain>
    </source>
</reference>
<evidence type="ECO:0000256" key="6">
    <source>
        <dbReference type="ARBA" id="ARBA00022989"/>
    </source>
</evidence>
<keyword evidence="3" id="KW-0813">Transport</keyword>
<dbReference type="InterPro" id="IPR036259">
    <property type="entry name" value="MFS_trans_sf"/>
</dbReference>
<dbReference type="Proteomes" id="UP001601992">
    <property type="component" value="Unassembled WGS sequence"/>
</dbReference>
<evidence type="ECO:0000313" key="10">
    <source>
        <dbReference type="EMBL" id="MFF3570766.1"/>
    </source>
</evidence>
<feature type="transmembrane region" description="Helical" evidence="8">
    <location>
        <begin position="79"/>
        <end position="96"/>
    </location>
</feature>
<dbReference type="EMBL" id="JBIAQY010000008">
    <property type="protein sequence ID" value="MFF3570766.1"/>
    <property type="molecule type" value="Genomic_DNA"/>
</dbReference>
<sequence>MIGLLLPFSPTLEVLLTGRALQGVALAGVPAVAMAYLAEEIGAGGLGTAMGVYISGTTLGGLAGRLIPSFTLEAESWRWAAAAVGVAATLGATWFARTLPRVTQIHLTTARITFSGS</sequence>
<dbReference type="InterPro" id="IPR020846">
    <property type="entry name" value="MFS_dom"/>
</dbReference>
<accession>A0ABW6S391</accession>
<evidence type="ECO:0000256" key="3">
    <source>
        <dbReference type="ARBA" id="ARBA00022448"/>
    </source>
</evidence>
<evidence type="ECO:0000256" key="8">
    <source>
        <dbReference type="SAM" id="Phobius"/>
    </source>
</evidence>
<dbReference type="PANTHER" id="PTHR43271:SF2">
    <property type="entry name" value="BLL2771 PROTEIN"/>
    <property type="match status" value="1"/>
</dbReference>
<dbReference type="Gene3D" id="1.20.1250.20">
    <property type="entry name" value="MFS general substrate transporter like domains"/>
    <property type="match status" value="1"/>
</dbReference>
<keyword evidence="4" id="KW-1003">Cell membrane</keyword>
<comment type="subcellular location">
    <subcellularLocation>
        <location evidence="1">Cell membrane</location>
        <topology evidence="1">Multi-pass membrane protein</topology>
    </subcellularLocation>
</comment>